<dbReference type="SUPFAM" id="SSF56214">
    <property type="entry name" value="4'-phosphopantetheinyl transferase"/>
    <property type="match status" value="1"/>
</dbReference>
<dbReference type="NCBIfam" id="TIGR00556">
    <property type="entry name" value="pantethn_trn"/>
    <property type="match status" value="1"/>
</dbReference>
<dbReference type="GO" id="GO:0000287">
    <property type="term" value="F:magnesium ion binding"/>
    <property type="evidence" value="ECO:0007669"/>
    <property type="project" value="InterPro"/>
</dbReference>
<feature type="non-terminal residue" evidence="5">
    <location>
        <position position="1"/>
    </location>
</feature>
<sequence>AAKEAAAKALGTGVAGGVRLRDMEIVARDTGQPKLVLHGAAAELAKEMGVTRTYVSLTHTQTHAAAVVVLEGDVPEREGAGSE</sequence>
<comment type="caution">
    <text evidence="5">The sequence shown here is derived from an EMBL/GenBank/DDBJ whole genome shotgun (WGS) entry which is preliminary data.</text>
</comment>
<dbReference type="InterPro" id="IPR008278">
    <property type="entry name" value="4-PPantetheinyl_Trfase_dom"/>
</dbReference>
<reference evidence="5" key="1">
    <citation type="journal article" date="2014" name="Front. Microbiol.">
        <title>High frequency of phylogenetically diverse reductive dehalogenase-homologous genes in deep subseafloor sedimentary metagenomes.</title>
        <authorList>
            <person name="Kawai M."/>
            <person name="Futagami T."/>
            <person name="Toyoda A."/>
            <person name="Takaki Y."/>
            <person name="Nishi S."/>
            <person name="Hori S."/>
            <person name="Arai W."/>
            <person name="Tsubouchi T."/>
            <person name="Morono Y."/>
            <person name="Uchiyama I."/>
            <person name="Ito T."/>
            <person name="Fujiyama A."/>
            <person name="Inagaki F."/>
            <person name="Takami H."/>
        </authorList>
    </citation>
    <scope>NUCLEOTIDE SEQUENCE</scope>
    <source>
        <strain evidence="5">Expedition CK06-06</strain>
    </source>
</reference>
<proteinExistence type="predicted"/>
<organism evidence="5">
    <name type="scientific">marine sediment metagenome</name>
    <dbReference type="NCBI Taxonomy" id="412755"/>
    <lineage>
        <taxon>unclassified sequences</taxon>
        <taxon>metagenomes</taxon>
        <taxon>ecological metagenomes</taxon>
    </lineage>
</organism>
<dbReference type="EMBL" id="BARS01041246">
    <property type="protein sequence ID" value="GAG41900.1"/>
    <property type="molecule type" value="Genomic_DNA"/>
</dbReference>
<dbReference type="InterPro" id="IPR004568">
    <property type="entry name" value="Ppantetheine-prot_Trfase_dom"/>
</dbReference>
<dbReference type="AlphaFoldDB" id="X0XFK9"/>
<keyword evidence="1" id="KW-0808">Transferase</keyword>
<protein>
    <recommendedName>
        <fullName evidence="4">4'-phosphopantetheinyl transferase domain-containing protein</fullName>
    </recommendedName>
</protein>
<accession>X0XFK9</accession>
<evidence type="ECO:0000256" key="1">
    <source>
        <dbReference type="ARBA" id="ARBA00022679"/>
    </source>
</evidence>
<dbReference type="GO" id="GO:0008897">
    <property type="term" value="F:holo-[acyl-carrier-protein] synthase activity"/>
    <property type="evidence" value="ECO:0007669"/>
    <property type="project" value="InterPro"/>
</dbReference>
<evidence type="ECO:0000256" key="3">
    <source>
        <dbReference type="ARBA" id="ARBA00022842"/>
    </source>
</evidence>
<gene>
    <name evidence="5" type="ORF">S01H1_62757</name>
</gene>
<evidence type="ECO:0000313" key="5">
    <source>
        <dbReference type="EMBL" id="GAG41900.1"/>
    </source>
</evidence>
<feature type="domain" description="4'-phosphopantetheinyl transferase" evidence="4">
    <location>
        <begin position="1"/>
        <end position="62"/>
    </location>
</feature>
<keyword evidence="3" id="KW-0460">Magnesium</keyword>
<evidence type="ECO:0000259" key="4">
    <source>
        <dbReference type="Pfam" id="PF01648"/>
    </source>
</evidence>
<keyword evidence="2" id="KW-0479">Metal-binding</keyword>
<dbReference type="GO" id="GO:0006633">
    <property type="term" value="P:fatty acid biosynthetic process"/>
    <property type="evidence" value="ECO:0007669"/>
    <property type="project" value="InterPro"/>
</dbReference>
<dbReference type="Gene3D" id="3.90.470.20">
    <property type="entry name" value="4'-phosphopantetheinyl transferase domain"/>
    <property type="match status" value="1"/>
</dbReference>
<dbReference type="InterPro" id="IPR037143">
    <property type="entry name" value="4-PPantetheinyl_Trfase_dom_sf"/>
</dbReference>
<dbReference type="Pfam" id="PF01648">
    <property type="entry name" value="ACPS"/>
    <property type="match status" value="1"/>
</dbReference>
<name>X0XFK9_9ZZZZ</name>
<evidence type="ECO:0000256" key="2">
    <source>
        <dbReference type="ARBA" id="ARBA00022723"/>
    </source>
</evidence>